<evidence type="ECO:0000313" key="2">
    <source>
        <dbReference type="Proteomes" id="UP000694421"/>
    </source>
</evidence>
<keyword evidence="2" id="KW-1185">Reference proteome</keyword>
<organism evidence="1 2">
    <name type="scientific">Salvator merianae</name>
    <name type="common">Argentine black and white tegu</name>
    <name type="synonym">Tupinambis merianae</name>
    <dbReference type="NCBI Taxonomy" id="96440"/>
    <lineage>
        <taxon>Eukaryota</taxon>
        <taxon>Metazoa</taxon>
        <taxon>Chordata</taxon>
        <taxon>Craniata</taxon>
        <taxon>Vertebrata</taxon>
        <taxon>Euteleostomi</taxon>
        <taxon>Lepidosauria</taxon>
        <taxon>Squamata</taxon>
        <taxon>Bifurcata</taxon>
        <taxon>Unidentata</taxon>
        <taxon>Episquamata</taxon>
        <taxon>Laterata</taxon>
        <taxon>Teiioidea</taxon>
        <taxon>Teiidae</taxon>
        <taxon>Salvator</taxon>
    </lineage>
</organism>
<reference evidence="1" key="1">
    <citation type="submission" date="2025-08" db="UniProtKB">
        <authorList>
            <consortium name="Ensembl"/>
        </authorList>
    </citation>
    <scope>IDENTIFICATION</scope>
</reference>
<proteinExistence type="predicted"/>
<sequence length="152" mass="17155">ITWRCFCDACPDGKTCRVDEGSELVLHILFQEGHVIFYLTSIGLQLLPHLHHLLHQKVVEVLPIGPHGLAELFNLLVNLLIQAFNVGCHRFPETSRVFLQLLSQLLGQRAQLQPQILSSLEELGPKLLSILFHLERESLYLVHLGLELISVG</sequence>
<accession>A0A8D0E8G7</accession>
<name>A0A8D0E8G7_SALMN</name>
<protein>
    <submittedName>
        <fullName evidence="1">Uncharacterized protein</fullName>
    </submittedName>
</protein>
<dbReference type="Ensembl" id="ENSSMRT00000032464.1">
    <property type="protein sequence ID" value="ENSSMRP00000027807.1"/>
    <property type="gene ID" value="ENSSMRG00000021431.1"/>
</dbReference>
<reference evidence="1" key="2">
    <citation type="submission" date="2025-09" db="UniProtKB">
        <authorList>
            <consortium name="Ensembl"/>
        </authorList>
    </citation>
    <scope>IDENTIFICATION</scope>
</reference>
<dbReference type="Proteomes" id="UP000694421">
    <property type="component" value="Unplaced"/>
</dbReference>
<dbReference type="OMA" id="MCPQACT"/>
<evidence type="ECO:0000313" key="1">
    <source>
        <dbReference type="Ensembl" id="ENSSMRP00000027807.1"/>
    </source>
</evidence>
<dbReference type="AlphaFoldDB" id="A0A8D0E8G7"/>